<dbReference type="Proteomes" id="UP001054945">
    <property type="component" value="Unassembled WGS sequence"/>
</dbReference>
<name>A0AAV4VC02_CAEEX</name>
<proteinExistence type="predicted"/>
<keyword evidence="2" id="KW-1185">Reference proteome</keyword>
<organism evidence="1 2">
    <name type="scientific">Caerostris extrusa</name>
    <name type="common">Bark spider</name>
    <name type="synonym">Caerostris bankana</name>
    <dbReference type="NCBI Taxonomy" id="172846"/>
    <lineage>
        <taxon>Eukaryota</taxon>
        <taxon>Metazoa</taxon>
        <taxon>Ecdysozoa</taxon>
        <taxon>Arthropoda</taxon>
        <taxon>Chelicerata</taxon>
        <taxon>Arachnida</taxon>
        <taxon>Araneae</taxon>
        <taxon>Araneomorphae</taxon>
        <taxon>Entelegynae</taxon>
        <taxon>Araneoidea</taxon>
        <taxon>Araneidae</taxon>
        <taxon>Caerostris</taxon>
    </lineage>
</organism>
<reference evidence="1 2" key="1">
    <citation type="submission" date="2021-06" db="EMBL/GenBank/DDBJ databases">
        <title>Caerostris extrusa draft genome.</title>
        <authorList>
            <person name="Kono N."/>
            <person name="Arakawa K."/>
        </authorList>
    </citation>
    <scope>NUCLEOTIDE SEQUENCE [LARGE SCALE GENOMIC DNA]</scope>
</reference>
<comment type="caution">
    <text evidence="1">The sequence shown here is derived from an EMBL/GenBank/DDBJ whole genome shotgun (WGS) entry which is preliminary data.</text>
</comment>
<protein>
    <submittedName>
        <fullName evidence="1">Uncharacterized protein</fullName>
    </submittedName>
</protein>
<dbReference type="AlphaFoldDB" id="A0AAV4VC02"/>
<accession>A0AAV4VC02</accession>
<dbReference type="EMBL" id="BPLR01014253">
    <property type="protein sequence ID" value="GIY67539.1"/>
    <property type="molecule type" value="Genomic_DNA"/>
</dbReference>
<evidence type="ECO:0000313" key="2">
    <source>
        <dbReference type="Proteomes" id="UP001054945"/>
    </source>
</evidence>
<sequence>MRKRNEGWNSPDEATQVASSGIDPYIYSVLVEESRIDHETNKVIFLIIALLCRIPELLAATVHRSVPEKSMNGIGSGGSLSLCKELLDRNHGGLRRMDISDYCFIMSHLGVISCDRPSLGREKSMIRMEG</sequence>
<evidence type="ECO:0000313" key="1">
    <source>
        <dbReference type="EMBL" id="GIY67539.1"/>
    </source>
</evidence>
<gene>
    <name evidence="1" type="ORF">CEXT_578961</name>
</gene>